<dbReference type="EMBL" id="JRRC01043844">
    <property type="protein sequence ID" value="KHF98553.1"/>
    <property type="molecule type" value="Genomic_DNA"/>
</dbReference>
<accession>A0A0B0MGI0</accession>
<name>A0A0B0MGI0_GOSAR</name>
<keyword evidence="2" id="KW-1185">Reference proteome</keyword>
<proteinExistence type="predicted"/>
<protein>
    <submittedName>
        <fullName evidence="1">Uncharacterized protein</fullName>
    </submittedName>
</protein>
<evidence type="ECO:0000313" key="1">
    <source>
        <dbReference type="EMBL" id="KHF98553.1"/>
    </source>
</evidence>
<evidence type="ECO:0000313" key="2">
    <source>
        <dbReference type="Proteomes" id="UP000032142"/>
    </source>
</evidence>
<sequence length="24" mass="2977">MFYHILMIIFHSTTTYLDFIISRI</sequence>
<comment type="caution">
    <text evidence="1">The sequence shown here is derived from an EMBL/GenBank/DDBJ whole genome shotgun (WGS) entry which is preliminary data.</text>
</comment>
<dbReference type="AlphaFoldDB" id="A0A0B0MGI0"/>
<organism evidence="1 2">
    <name type="scientific">Gossypium arboreum</name>
    <name type="common">Tree cotton</name>
    <name type="synonym">Gossypium nanking</name>
    <dbReference type="NCBI Taxonomy" id="29729"/>
    <lineage>
        <taxon>Eukaryota</taxon>
        <taxon>Viridiplantae</taxon>
        <taxon>Streptophyta</taxon>
        <taxon>Embryophyta</taxon>
        <taxon>Tracheophyta</taxon>
        <taxon>Spermatophyta</taxon>
        <taxon>Magnoliopsida</taxon>
        <taxon>eudicotyledons</taxon>
        <taxon>Gunneridae</taxon>
        <taxon>Pentapetalae</taxon>
        <taxon>rosids</taxon>
        <taxon>malvids</taxon>
        <taxon>Malvales</taxon>
        <taxon>Malvaceae</taxon>
        <taxon>Malvoideae</taxon>
        <taxon>Gossypium</taxon>
    </lineage>
</organism>
<gene>
    <name evidence="1" type="ORF">F383_37807</name>
</gene>
<reference evidence="2" key="1">
    <citation type="submission" date="2014-09" db="EMBL/GenBank/DDBJ databases">
        <authorList>
            <person name="Mudge J."/>
            <person name="Ramaraj T."/>
            <person name="Lindquist I.E."/>
            <person name="Bharti A.K."/>
            <person name="Sundararajan A."/>
            <person name="Cameron C.T."/>
            <person name="Woodward J.E."/>
            <person name="May G.D."/>
            <person name="Brubaker C."/>
            <person name="Broadhvest J."/>
            <person name="Wilkins T.A."/>
        </authorList>
    </citation>
    <scope>NUCLEOTIDE SEQUENCE</scope>
    <source>
        <strain evidence="2">cv. AKA8401</strain>
    </source>
</reference>
<dbReference type="Proteomes" id="UP000032142">
    <property type="component" value="Unassembled WGS sequence"/>
</dbReference>